<dbReference type="AlphaFoldDB" id="A0A6H1ZKI9"/>
<accession>A0A6H1ZKI9</accession>
<name>A0A6H1ZKI9_9ZZZZ</name>
<organism evidence="1">
    <name type="scientific">viral metagenome</name>
    <dbReference type="NCBI Taxonomy" id="1070528"/>
    <lineage>
        <taxon>unclassified sequences</taxon>
        <taxon>metagenomes</taxon>
        <taxon>organismal metagenomes</taxon>
    </lineage>
</organism>
<sequence length="93" mass="10656">MKAEDTVQKVGVHTESIWCSHCGEEFGIEDKVLSERQTQAEVSFKAGMKEVAEWIEQAYIYPLTKQAGLIQVRDLEVDLKFKRKEWGLIKGVN</sequence>
<reference evidence="1" key="1">
    <citation type="submission" date="2020-03" db="EMBL/GenBank/DDBJ databases">
        <title>The deep terrestrial virosphere.</title>
        <authorList>
            <person name="Holmfeldt K."/>
            <person name="Nilsson E."/>
            <person name="Simone D."/>
            <person name="Lopez-Fernandez M."/>
            <person name="Wu X."/>
            <person name="de Brujin I."/>
            <person name="Lundin D."/>
            <person name="Andersson A."/>
            <person name="Bertilsson S."/>
            <person name="Dopson M."/>
        </authorList>
    </citation>
    <scope>NUCLEOTIDE SEQUENCE</scope>
    <source>
        <strain evidence="1">TM448A00780</strain>
    </source>
</reference>
<gene>
    <name evidence="1" type="ORF">TM448A00780_0002</name>
</gene>
<protein>
    <submittedName>
        <fullName evidence="1">Uncharacterized protein</fullName>
    </submittedName>
</protein>
<dbReference type="EMBL" id="MT144065">
    <property type="protein sequence ID" value="QJA47951.1"/>
    <property type="molecule type" value="Genomic_DNA"/>
</dbReference>
<proteinExistence type="predicted"/>
<evidence type="ECO:0000313" key="1">
    <source>
        <dbReference type="EMBL" id="QJA47951.1"/>
    </source>
</evidence>